<dbReference type="Gene3D" id="3.30.60.190">
    <property type="match status" value="1"/>
</dbReference>
<sequence>MASAKITELNENNTCKICDNALAKYACPKCNIIYCSLTCYQAVGHLECSESFYKESVMSELNLDPNDPESKAKMLEILQRNQLKSEDFNEKCEEWTSDSDIDWDSYEPFSRFVDVEDLQEDLDSDDDIFVEIGTRLKDVNLDDSEAVWEKLNADEKQDFIAFIKSKDISEFMHLWKPWWLHNEDNLVTELNEEGIESFKTECPKIGNIKTFSTLTTKTPAECVQYNLVNLLAAYVFTLRYLNGQHFEFPNEAVAYIAALSLNLKKGQNFDTYQAAVESVEQQSLNDDLGFMTDLENRKLMHQDLWQILKGPNVQEENFYILCALSDFENLLKECLKPKTPQPSGAFSKQFPEFGVEIPHETKEEIKTYLKKTEYFLSFVNDVLSRDTFLIHEIK</sequence>
<keyword evidence="4" id="KW-1185">Reference proteome</keyword>
<keyword evidence="1" id="KW-0479">Metal-binding</keyword>
<comment type="caution">
    <text evidence="3">The sequence shown here is derived from an EMBL/GenBank/DDBJ whole genome shotgun (WGS) entry which is preliminary data.</text>
</comment>
<evidence type="ECO:0000256" key="1">
    <source>
        <dbReference type="PROSITE-ProRule" id="PRU00453"/>
    </source>
</evidence>
<dbReference type="InterPro" id="IPR007529">
    <property type="entry name" value="Znf_HIT"/>
</dbReference>
<evidence type="ECO:0000313" key="4">
    <source>
        <dbReference type="Proteomes" id="UP001566132"/>
    </source>
</evidence>
<dbReference type="CDD" id="cd23024">
    <property type="entry name" value="zf-HIT_ZNHIT2-3"/>
    <property type="match status" value="1"/>
</dbReference>
<dbReference type="PROSITE" id="PS51083">
    <property type="entry name" value="ZF_HIT"/>
    <property type="match status" value="1"/>
</dbReference>
<dbReference type="PANTHER" id="PTHR15555">
    <property type="entry name" value="ZINC FINGER HIT DOMAIN CONTAINING PROTEIN 2 PROTEIN FON -RELATED"/>
    <property type="match status" value="1"/>
</dbReference>
<proteinExistence type="predicted"/>
<accession>A0ABD1ERB0</accession>
<dbReference type="PANTHER" id="PTHR15555:SF0">
    <property type="entry name" value="ZINC FINGER HIT DOMAIN-CONTAINING PROTEIN 2"/>
    <property type="match status" value="1"/>
</dbReference>
<gene>
    <name evidence="3" type="ORF">ABEB36_006657</name>
</gene>
<name>A0ABD1ERB0_HYPHA</name>
<dbReference type="Proteomes" id="UP001566132">
    <property type="component" value="Unassembled WGS sequence"/>
</dbReference>
<keyword evidence="1" id="KW-0862">Zinc</keyword>
<organism evidence="3 4">
    <name type="scientific">Hypothenemus hampei</name>
    <name type="common">Coffee berry borer</name>
    <dbReference type="NCBI Taxonomy" id="57062"/>
    <lineage>
        <taxon>Eukaryota</taxon>
        <taxon>Metazoa</taxon>
        <taxon>Ecdysozoa</taxon>
        <taxon>Arthropoda</taxon>
        <taxon>Hexapoda</taxon>
        <taxon>Insecta</taxon>
        <taxon>Pterygota</taxon>
        <taxon>Neoptera</taxon>
        <taxon>Endopterygota</taxon>
        <taxon>Coleoptera</taxon>
        <taxon>Polyphaga</taxon>
        <taxon>Cucujiformia</taxon>
        <taxon>Curculionidae</taxon>
        <taxon>Scolytinae</taxon>
        <taxon>Hypothenemus</taxon>
    </lineage>
</organism>
<dbReference type="GO" id="GO:0008270">
    <property type="term" value="F:zinc ion binding"/>
    <property type="evidence" value="ECO:0007669"/>
    <property type="project" value="UniProtKB-UniRule"/>
</dbReference>
<dbReference type="Pfam" id="PF04438">
    <property type="entry name" value="zf-HIT"/>
    <property type="match status" value="1"/>
</dbReference>
<protein>
    <recommendedName>
        <fullName evidence="2">HIT-type domain-containing protein</fullName>
    </recommendedName>
</protein>
<dbReference type="EMBL" id="JBDJPC010000005">
    <property type="protein sequence ID" value="KAL1501313.1"/>
    <property type="molecule type" value="Genomic_DNA"/>
</dbReference>
<feature type="domain" description="HIT-type" evidence="2">
    <location>
        <begin position="15"/>
        <end position="48"/>
    </location>
</feature>
<dbReference type="InterPro" id="IPR039646">
    <property type="entry name" value="ZNHIT2"/>
</dbReference>
<dbReference type="SUPFAM" id="SSF144232">
    <property type="entry name" value="HIT/MYND zinc finger-like"/>
    <property type="match status" value="1"/>
</dbReference>
<evidence type="ECO:0000259" key="2">
    <source>
        <dbReference type="PROSITE" id="PS51083"/>
    </source>
</evidence>
<keyword evidence="1" id="KW-0863">Zinc-finger</keyword>
<evidence type="ECO:0000313" key="3">
    <source>
        <dbReference type="EMBL" id="KAL1501313.1"/>
    </source>
</evidence>
<reference evidence="3 4" key="1">
    <citation type="submission" date="2024-05" db="EMBL/GenBank/DDBJ databases">
        <title>Genetic variation in Jamaican populations of the coffee berry borer (Hypothenemus hampei).</title>
        <authorList>
            <person name="Errbii M."/>
            <person name="Myrie A."/>
        </authorList>
    </citation>
    <scope>NUCLEOTIDE SEQUENCE [LARGE SCALE GENOMIC DNA]</scope>
    <source>
        <strain evidence="3">JA-Hopewell-2020-01-JO</strain>
        <tissue evidence="3">Whole body</tissue>
    </source>
</reference>
<dbReference type="AlphaFoldDB" id="A0ABD1ERB0"/>